<dbReference type="GO" id="GO:0006635">
    <property type="term" value="P:fatty acid beta-oxidation"/>
    <property type="evidence" value="ECO:0007669"/>
    <property type="project" value="TreeGrafter"/>
</dbReference>
<dbReference type="GO" id="GO:0003824">
    <property type="term" value="F:catalytic activity"/>
    <property type="evidence" value="ECO:0007669"/>
    <property type="project" value="UniProtKB-ARBA"/>
</dbReference>
<dbReference type="Gene3D" id="3.90.226.10">
    <property type="entry name" value="2-enoyl-CoA Hydratase, Chain A, domain 1"/>
    <property type="match status" value="1"/>
</dbReference>
<comment type="caution">
    <text evidence="1">The sequence shown here is derived from an EMBL/GenBank/DDBJ whole genome shotgun (WGS) entry which is preliminary data.</text>
</comment>
<dbReference type="AlphaFoldDB" id="T1BNC4"/>
<dbReference type="InterPro" id="IPR029045">
    <property type="entry name" value="ClpP/crotonase-like_dom_sf"/>
</dbReference>
<gene>
    <name evidence="1" type="ORF">B1A_05843</name>
</gene>
<accession>T1BNC4</accession>
<dbReference type="Pfam" id="PF00378">
    <property type="entry name" value="ECH_1"/>
    <property type="match status" value="1"/>
</dbReference>
<dbReference type="PANTHER" id="PTHR11941:SF54">
    <property type="entry name" value="ENOYL-COA HYDRATASE, MITOCHONDRIAL"/>
    <property type="match status" value="1"/>
</dbReference>
<dbReference type="SUPFAM" id="SSF52096">
    <property type="entry name" value="ClpP/crotonase"/>
    <property type="match status" value="1"/>
</dbReference>
<organism evidence="1">
    <name type="scientific">mine drainage metagenome</name>
    <dbReference type="NCBI Taxonomy" id="410659"/>
    <lineage>
        <taxon>unclassified sequences</taxon>
        <taxon>metagenomes</taxon>
        <taxon>ecological metagenomes</taxon>
    </lineage>
</organism>
<sequence length="120" mass="13426">MPVAKLGIMLSRNFARRLVNVLGESRTKELLFTGRLLNGEEARVYGLVSLVEDSGLIYERTLETCRAIASHYPNAVRQAKIAVDSVTIAPDEDQAPYYVDAHDFSEAVRRFAPSRTQGER</sequence>
<reference evidence="1" key="1">
    <citation type="submission" date="2013-08" db="EMBL/GenBank/DDBJ databases">
        <authorList>
            <person name="Mendez C."/>
            <person name="Richter M."/>
            <person name="Ferrer M."/>
            <person name="Sanchez J."/>
        </authorList>
    </citation>
    <scope>NUCLEOTIDE SEQUENCE</scope>
</reference>
<dbReference type="EMBL" id="AUZX01004261">
    <property type="protein sequence ID" value="EQD71322.1"/>
    <property type="molecule type" value="Genomic_DNA"/>
</dbReference>
<evidence type="ECO:0000313" key="1">
    <source>
        <dbReference type="EMBL" id="EQD71322.1"/>
    </source>
</evidence>
<dbReference type="PANTHER" id="PTHR11941">
    <property type="entry name" value="ENOYL-COA HYDRATASE-RELATED"/>
    <property type="match status" value="1"/>
</dbReference>
<proteinExistence type="predicted"/>
<name>T1BNC4_9ZZZZ</name>
<reference evidence="1" key="2">
    <citation type="journal article" date="2014" name="ISME J.">
        <title>Microbial stratification in low pH oxic and suboxic macroscopic growths along an acid mine drainage.</title>
        <authorList>
            <person name="Mendez-Garcia C."/>
            <person name="Mesa V."/>
            <person name="Sprenger R.R."/>
            <person name="Richter M."/>
            <person name="Diez M.S."/>
            <person name="Solano J."/>
            <person name="Bargiela R."/>
            <person name="Golyshina O.V."/>
            <person name="Manteca A."/>
            <person name="Ramos J.L."/>
            <person name="Gallego J.R."/>
            <person name="Llorente I."/>
            <person name="Martins Dos Santos V.A."/>
            <person name="Jensen O.N."/>
            <person name="Pelaez A.I."/>
            <person name="Sanchez J."/>
            <person name="Ferrer M."/>
        </authorList>
    </citation>
    <scope>NUCLEOTIDE SEQUENCE</scope>
</reference>
<protein>
    <submittedName>
        <fullName evidence="1">3-hydroxybutyryl-CoA dehydratase (Crotonase)</fullName>
    </submittedName>
</protein>
<dbReference type="InterPro" id="IPR001753">
    <property type="entry name" value="Enoyl-CoA_hydra/iso"/>
</dbReference>